<evidence type="ECO:0000313" key="3">
    <source>
        <dbReference type="Proteomes" id="UP000824596"/>
    </source>
</evidence>
<protein>
    <submittedName>
        <fullName evidence="2">Uncharacterized protein</fullName>
    </submittedName>
</protein>
<name>A0A9P8MM68_9HYPO</name>
<gene>
    <name evidence="2" type="ORF">HRG_10971</name>
</gene>
<organism evidence="2 3">
    <name type="scientific">Hirsutella rhossiliensis</name>
    <dbReference type="NCBI Taxonomy" id="111463"/>
    <lineage>
        <taxon>Eukaryota</taxon>
        <taxon>Fungi</taxon>
        <taxon>Dikarya</taxon>
        <taxon>Ascomycota</taxon>
        <taxon>Pezizomycotina</taxon>
        <taxon>Sordariomycetes</taxon>
        <taxon>Hypocreomycetidae</taxon>
        <taxon>Hypocreales</taxon>
        <taxon>Ophiocordycipitaceae</taxon>
        <taxon>Hirsutella</taxon>
    </lineage>
</organism>
<dbReference type="EMBL" id="JAIZPD010000018">
    <property type="protein sequence ID" value="KAH0957878.1"/>
    <property type="molecule type" value="Genomic_DNA"/>
</dbReference>
<dbReference type="RefSeq" id="XP_044715392.1">
    <property type="nucleotide sequence ID" value="XM_044869441.1"/>
</dbReference>
<dbReference type="GeneID" id="68360099"/>
<evidence type="ECO:0000313" key="2">
    <source>
        <dbReference type="EMBL" id="KAH0957878.1"/>
    </source>
</evidence>
<feature type="region of interest" description="Disordered" evidence="1">
    <location>
        <begin position="362"/>
        <end position="382"/>
    </location>
</feature>
<dbReference type="AlphaFoldDB" id="A0A9P8MM68"/>
<feature type="compositionally biased region" description="Low complexity" evidence="1">
    <location>
        <begin position="363"/>
        <end position="373"/>
    </location>
</feature>
<reference evidence="2" key="1">
    <citation type="submission" date="2021-09" db="EMBL/GenBank/DDBJ databases">
        <title>A high-quality genome of the endoparasitic fungus Hirsutella rhossiliensis with a comparison of Hirsutella genomes reveals transposable elements contributing to genome size variation.</title>
        <authorList>
            <person name="Lin R."/>
            <person name="Jiao Y."/>
            <person name="Sun X."/>
            <person name="Ling J."/>
            <person name="Xie B."/>
            <person name="Cheng X."/>
        </authorList>
    </citation>
    <scope>NUCLEOTIDE SEQUENCE</scope>
    <source>
        <strain evidence="2">HR02</strain>
    </source>
</reference>
<keyword evidence="3" id="KW-1185">Reference proteome</keyword>
<dbReference type="CDD" id="cd22997">
    <property type="entry name" value="GT_LH"/>
    <property type="match status" value="1"/>
</dbReference>
<dbReference type="OrthoDB" id="422736at2759"/>
<evidence type="ECO:0000256" key="1">
    <source>
        <dbReference type="SAM" id="MobiDB-lite"/>
    </source>
</evidence>
<sequence>MIERYFDVADRADAHLAERFNTSVAGARMRNLRQTIFWGPDKVCWPFDPRAPRCWAVPPSSMGPNAFGPHSGNGDIVFNEPRWLNSGTVMGPVGDVRRLIDATMDEIKATYDESFEFRDSDQYYVSNVWARQEYWRSKEAAHGGEVHGGPADRIIPDKRTGGQQTELHVAIEYESALFQTKAGYESFLTRLPFDQSNLTATVKADVLEAGDKFQPYPIEMPFNVRAALTRLYDAIPHAHRGTAASDWIRTVSLGVNLVTKHIYALWHCTGPKDGFDAEYRVYWWYPFAESLLKAAVQSSQAGDLISSRLIDGRRWAAKAVFPSSKKLAGNTYGGAWSDAHGGSFIPWAELCGPHEEALFQGERSSAASPAPLSRRVETRRQW</sequence>
<comment type="caution">
    <text evidence="2">The sequence shown here is derived from an EMBL/GenBank/DDBJ whole genome shotgun (WGS) entry which is preliminary data.</text>
</comment>
<accession>A0A9P8MM68</accession>
<dbReference type="Proteomes" id="UP000824596">
    <property type="component" value="Unassembled WGS sequence"/>
</dbReference>
<proteinExistence type="predicted"/>